<dbReference type="OrthoDB" id="9802525at2"/>
<dbReference type="Proteomes" id="UP000245474">
    <property type="component" value="Unassembled WGS sequence"/>
</dbReference>
<dbReference type="InterPro" id="IPR050194">
    <property type="entry name" value="Glycosyltransferase_grp1"/>
</dbReference>
<dbReference type="RefSeq" id="WP_109680315.1">
    <property type="nucleotide sequence ID" value="NZ_CP086615.1"/>
</dbReference>
<dbReference type="SUPFAM" id="SSF53756">
    <property type="entry name" value="UDP-Glycosyltransferase/glycogen phosphorylase"/>
    <property type="match status" value="1"/>
</dbReference>
<evidence type="ECO:0000313" key="2">
    <source>
        <dbReference type="EMBL" id="PWG61023.1"/>
    </source>
</evidence>
<evidence type="ECO:0000259" key="1">
    <source>
        <dbReference type="Pfam" id="PF13439"/>
    </source>
</evidence>
<dbReference type="AlphaFoldDB" id="A0A2U2MVY9"/>
<dbReference type="GO" id="GO:0016757">
    <property type="term" value="F:glycosyltransferase activity"/>
    <property type="evidence" value="ECO:0007669"/>
    <property type="project" value="TreeGrafter"/>
</dbReference>
<evidence type="ECO:0000313" key="3">
    <source>
        <dbReference type="Proteomes" id="UP000245474"/>
    </source>
</evidence>
<keyword evidence="3" id="KW-1185">Reference proteome</keyword>
<dbReference type="Pfam" id="PF13692">
    <property type="entry name" value="Glyco_trans_1_4"/>
    <property type="match status" value="1"/>
</dbReference>
<dbReference type="InterPro" id="IPR028098">
    <property type="entry name" value="Glyco_trans_4-like_N"/>
</dbReference>
<comment type="caution">
    <text evidence="2">The sequence shown here is derived from an EMBL/GenBank/DDBJ whole genome shotgun (WGS) entry which is preliminary data.</text>
</comment>
<keyword evidence="2" id="KW-0808">Transferase</keyword>
<feature type="domain" description="Glycosyltransferase subfamily 4-like N-terminal" evidence="1">
    <location>
        <begin position="14"/>
        <end position="179"/>
    </location>
</feature>
<gene>
    <name evidence="2" type="ORF">DEM34_18530</name>
</gene>
<dbReference type="PANTHER" id="PTHR45947">
    <property type="entry name" value="SULFOQUINOVOSYL TRANSFERASE SQD2"/>
    <property type="match status" value="1"/>
</dbReference>
<proteinExistence type="predicted"/>
<dbReference type="Gene3D" id="3.40.50.2000">
    <property type="entry name" value="Glycogen Phosphorylase B"/>
    <property type="match status" value="2"/>
</dbReference>
<sequence>MNIVMMTNTYTPHVGGVARSVDAFSRAYRARGHKVLVVAPEFPGIPDDETDVVRIPAIQNFNGSDFSVVLPVPGYLDDALDDFRPDIVHSHHPFLMGATAIRVASHRDCPLVFTHHTMYEQYTHYVPGDSPALKRFVIKLSTSYANLCDQVFAPSESVAETLHRRGVTTPVDVVPTGVVREQFASGDGTGFRRQLGVPEGARVIGHVGRLAAEKNLGFLARAMAAVAAQQPDVHCLVVGAGPAEPEIRGAFRAAGVGERLHLAGKRVMPELADAYHAMDVFAFASLTETQGMVLAEAMAAGLPVVALDAPGAREVVRDGENGRLLREQDEAAFAAALTELLALDGEARERYRAAIADTAAAYDLEACADQALAVYQRLDASGPEPGPERDAWHASLRLVRAEWELLKGMAQAAGAAFSRPERDRRAPR</sequence>
<dbReference type="PANTHER" id="PTHR45947:SF3">
    <property type="entry name" value="SULFOQUINOVOSYL TRANSFERASE SQD2"/>
    <property type="match status" value="1"/>
</dbReference>
<accession>A0A2U2MVY9</accession>
<dbReference type="Pfam" id="PF13439">
    <property type="entry name" value="Glyco_transf_4"/>
    <property type="match status" value="1"/>
</dbReference>
<protein>
    <submittedName>
        <fullName evidence="2">Glycosyl transferase family 1</fullName>
    </submittedName>
</protein>
<organism evidence="2 3">
    <name type="scientific">Sediminicurvatus halobius</name>
    <dbReference type="NCBI Taxonomy" id="2182432"/>
    <lineage>
        <taxon>Bacteria</taxon>
        <taxon>Pseudomonadati</taxon>
        <taxon>Pseudomonadota</taxon>
        <taxon>Gammaproteobacteria</taxon>
        <taxon>Chromatiales</taxon>
        <taxon>Ectothiorhodospiraceae</taxon>
        <taxon>Sediminicurvatus</taxon>
    </lineage>
</organism>
<name>A0A2U2MVY9_9GAMM</name>
<dbReference type="EMBL" id="QFFI01000054">
    <property type="protein sequence ID" value="PWG61023.1"/>
    <property type="molecule type" value="Genomic_DNA"/>
</dbReference>
<reference evidence="2 3" key="1">
    <citation type="submission" date="2018-05" db="EMBL/GenBank/DDBJ databases">
        <title>Spiribacter halobius sp. nov., a moderately halophilic bacterium isolated from marine solar saltern.</title>
        <authorList>
            <person name="Zheng W.-S."/>
            <person name="Lu D.-C."/>
            <person name="Du Z.-J."/>
        </authorList>
    </citation>
    <scope>NUCLEOTIDE SEQUENCE [LARGE SCALE GENOMIC DNA]</scope>
    <source>
        <strain evidence="2 3">E85</strain>
    </source>
</reference>